<keyword evidence="9" id="KW-1015">Disulfide bond</keyword>
<dbReference type="GO" id="GO:0048513">
    <property type="term" value="P:animal organ development"/>
    <property type="evidence" value="ECO:0007669"/>
    <property type="project" value="UniProtKB-ARBA"/>
</dbReference>
<keyword evidence="7 13" id="KW-1133">Transmembrane helix</keyword>
<dbReference type="GO" id="GO:0001736">
    <property type="term" value="P:establishment of planar polarity"/>
    <property type="evidence" value="ECO:0007669"/>
    <property type="project" value="UniProtKB-ARBA"/>
</dbReference>
<dbReference type="GO" id="GO:0007163">
    <property type="term" value="P:establishment or maintenance of cell polarity"/>
    <property type="evidence" value="ECO:0007669"/>
    <property type="project" value="UniProtKB-ARBA"/>
</dbReference>
<feature type="region of interest" description="Disordered" evidence="12">
    <location>
        <begin position="2264"/>
        <end position="2288"/>
    </location>
</feature>
<feature type="domain" description="Cadherin" evidence="14">
    <location>
        <begin position="345"/>
        <end position="450"/>
    </location>
</feature>
<feature type="domain" description="Cadherin" evidence="14">
    <location>
        <begin position="1231"/>
        <end position="1332"/>
    </location>
</feature>
<accession>A0AAD4R1N2</accession>
<evidence type="ECO:0000256" key="4">
    <source>
        <dbReference type="ARBA" id="ARBA00022737"/>
    </source>
</evidence>
<feature type="compositionally biased region" description="Polar residues" evidence="12">
    <location>
        <begin position="2277"/>
        <end position="2288"/>
    </location>
</feature>
<reference evidence="15" key="1">
    <citation type="submission" date="2022-01" db="EMBL/GenBank/DDBJ databases">
        <title>Genome Sequence Resource for Two Populations of Ditylenchus destructor, the Migratory Endoparasitic Phytonematode.</title>
        <authorList>
            <person name="Zhang H."/>
            <person name="Lin R."/>
            <person name="Xie B."/>
        </authorList>
    </citation>
    <scope>NUCLEOTIDE SEQUENCE</scope>
    <source>
        <strain evidence="15">BazhouSP</strain>
    </source>
</reference>
<dbReference type="PANTHER" id="PTHR24025:SF23">
    <property type="entry name" value="NEURAL-CADHERIN"/>
    <property type="match status" value="1"/>
</dbReference>
<feature type="domain" description="Cadherin" evidence="14">
    <location>
        <begin position="248"/>
        <end position="344"/>
    </location>
</feature>
<evidence type="ECO:0000256" key="5">
    <source>
        <dbReference type="ARBA" id="ARBA00022837"/>
    </source>
</evidence>
<evidence type="ECO:0000313" key="16">
    <source>
        <dbReference type="Proteomes" id="UP001201812"/>
    </source>
</evidence>
<feature type="domain" description="Cadherin" evidence="14">
    <location>
        <begin position="1334"/>
        <end position="1446"/>
    </location>
</feature>
<dbReference type="Gene3D" id="2.60.40.60">
    <property type="entry name" value="Cadherins"/>
    <property type="match status" value="18"/>
</dbReference>
<feature type="compositionally biased region" description="Low complexity" evidence="12">
    <location>
        <begin position="2353"/>
        <end position="2371"/>
    </location>
</feature>
<dbReference type="GO" id="GO:0005509">
    <property type="term" value="F:calcium ion binding"/>
    <property type="evidence" value="ECO:0007669"/>
    <property type="project" value="UniProtKB-UniRule"/>
</dbReference>
<evidence type="ECO:0000256" key="10">
    <source>
        <dbReference type="ARBA" id="ARBA00023180"/>
    </source>
</evidence>
<feature type="transmembrane region" description="Helical" evidence="13">
    <location>
        <begin position="2232"/>
        <end position="2252"/>
    </location>
</feature>
<keyword evidence="3 13" id="KW-0812">Transmembrane</keyword>
<feature type="domain" description="Cadherin" evidence="14">
    <location>
        <begin position="1552"/>
        <end position="1653"/>
    </location>
</feature>
<evidence type="ECO:0000256" key="2">
    <source>
        <dbReference type="ARBA" id="ARBA00022536"/>
    </source>
</evidence>
<proteinExistence type="predicted"/>
<feature type="domain" description="Cadherin" evidence="14">
    <location>
        <begin position="42"/>
        <end position="136"/>
    </location>
</feature>
<protein>
    <submittedName>
        <fullName evidence="15">Cadherin domain-containing protein</fullName>
    </submittedName>
</protein>
<keyword evidence="6" id="KW-0130">Cell adhesion</keyword>
<feature type="domain" description="Cadherin" evidence="14">
    <location>
        <begin position="1447"/>
        <end position="1552"/>
    </location>
</feature>
<feature type="region of interest" description="Disordered" evidence="12">
    <location>
        <begin position="2385"/>
        <end position="2406"/>
    </location>
</feature>
<keyword evidence="16" id="KW-1185">Reference proteome</keyword>
<dbReference type="InterPro" id="IPR020894">
    <property type="entry name" value="Cadherin_CS"/>
</dbReference>
<evidence type="ECO:0000313" key="15">
    <source>
        <dbReference type="EMBL" id="KAI1704087.1"/>
    </source>
</evidence>
<dbReference type="InterPro" id="IPR002126">
    <property type="entry name" value="Cadherin-like_dom"/>
</dbReference>
<dbReference type="FunFam" id="2.60.40.60:FF:000020">
    <property type="entry name" value="Dachsous cadherin-related 1b"/>
    <property type="match status" value="1"/>
</dbReference>
<evidence type="ECO:0000256" key="1">
    <source>
        <dbReference type="ARBA" id="ARBA00004167"/>
    </source>
</evidence>
<feature type="domain" description="Cadherin" evidence="14">
    <location>
        <begin position="579"/>
        <end position="669"/>
    </location>
</feature>
<organism evidence="15 16">
    <name type="scientific">Ditylenchus destructor</name>
    <dbReference type="NCBI Taxonomy" id="166010"/>
    <lineage>
        <taxon>Eukaryota</taxon>
        <taxon>Metazoa</taxon>
        <taxon>Ecdysozoa</taxon>
        <taxon>Nematoda</taxon>
        <taxon>Chromadorea</taxon>
        <taxon>Rhabditida</taxon>
        <taxon>Tylenchina</taxon>
        <taxon>Tylenchomorpha</taxon>
        <taxon>Sphaerularioidea</taxon>
        <taxon>Anguinidae</taxon>
        <taxon>Anguininae</taxon>
        <taxon>Ditylenchus</taxon>
    </lineage>
</organism>
<feature type="domain" description="Cadherin" evidence="14">
    <location>
        <begin position="451"/>
        <end position="558"/>
    </location>
</feature>
<evidence type="ECO:0000256" key="13">
    <source>
        <dbReference type="SAM" id="Phobius"/>
    </source>
</evidence>
<keyword evidence="4" id="KW-0677">Repeat</keyword>
<sequence>MGIRQPRAVCGLSKLASAPFPGRSLRFSHCAYFCFHFCIANVWAQVLALDLSCGNGTKQLQYSISQEASHDQNFAAEPELFKIHEKSGKICLANQLDFETANRLQFSVHAHNQAGKFTRALVNIIVEDVNDNAPQFEPVSSYNLALIAHQTPVGTPLLQVLARDADTFSNFGLVRYSLDDESEWKEWFKIDSTNGTLMLAKPFGLHLVGKSTDLFVQAKDGGGLHSVDMAKVRITILRHDDQNCVNFAITPYEFHIAEDILPGIAIGAIQIENAEEDDYHLSILDDHQTIESNWGRLIVVRELDADQQDLILLNVQAESKLNGCKNYTQIKILIDDVNDNTPIFNSDKVEVNLSEDFPIHEPFFAVQATDKDKHQNGRITYEFVDSDPPACPVMVHPSSGQLVLAAPLDFESVQYYSVRIRAQDQGIPPKSAIQELHLNVVDVNDNSPKFQQQLYSIEVPENIELMQQVLKVEALDRDSDENGRVGYRLVEHGPAIAASPFGINGRTGEIFANSVLDREIQSEYFLLIVASDNGKPQRSSNISVRVRVLDINDNTPNCSSIEPLTISDLHNPRDVVGWIRAVDPDEGANGTLSYRLQQIHDWFEVRPKGDVFLRRKLNASDDRKRRTPYRLSVVVEDQGPDPRSAVCQLLIRTISATESSAVTVQEPIERVIKIDKEKIAAGKEIIKINATNAFGWSLDKNEISDLFTIENGAIVPKNKIVLGDSNVFNKTHLLNVNIFDRENRPKHLAFTLKPTAESLMKGDDSSVGLSNPPILVKIQRQKAINGMKLLSLRNERELNPSADVFYKIVSQIPSDPIFELDELTGEIYLAESQLPGSNQPPFPPNEYNLIIEENPKTFLNSSHRKLDYVNIEIVDSTSAIRPRFSNTFLQFNVSEDAHVGYLVGQVEANIVGSPNADVSPKYSIVGEGTASSFFDVDQQTGDIYLKRQLSYNALTPNHILVIEAIIPTVESEMAYTSRCVVQIEIVDTNNNAPEFLSPPNCTVFHYKNLDEPIHYFVARDDDSPDLGQVSYEIIGGNERELFSLDPLTGALTLSNKNNSLEKEIFPMRIRTRATDGYFPNINSNNKTDGLTRRKRLQLHTDQSFAVFADSNFWNSLTSEGMQYFEKPHYDFTMAKGTPAGAVIYNFKRIDLFDEVQFRIFPQSQTAFQIGQSDGILRANETLNAEKYIITVYMSRKGEQSEDDHVTVAVHLIDSALRSGGPKIIPSSCGNVSVRENMAVEDLVRIFAVIEGQSNANNEVELEIYFKIEGGSGSRLFSIDEKTGAVSCKELDRESQAEHLLVISASDNGSPKKADVCTVRVLVLDENDNVPIFSLNTPASIEITNSSKVSESLARIQALDLDDEKNGNGNVRYRLSSDPSRMLDLRPDSGELIFARELPFSEKQWTVTIIAEDSGQSRILNSEKTIQIVWKRSQLPRSDPISQPPQFLCQKYLAVVAEGQSKGQFVAQLDTTLTDMQLRRNSPLAYSIVGGNYDNAFEVDDSGRIITKLELDAEIRAEYNLALVGTSPKHRENSMRTEVNVKILNTNDNPPSIPPLRPIKLSEALPIGSLITTIVARDVDPDSLLEYSLQKDKRLASEFFDIGRFSGKIHLRKPMDFEIQQKFVLGIQVFDGVNVAQSNLTIELIDVNDNAPSFESDFIQIEVSSSTAVNSTVATVRATDMDSGENGRVTYKVTSNGGKSPSLFEVDSNNGHLRLLKRLSRTTTHFVEITASDHGRPSLSSTVVLKIVVVTKSERDSPAFKYDSYRFMVSEEFPAFLPFGRLSLANESSKHCGFRVISSRNITSSKLKETTEDPSNIFGMSPAGGLFLRRSLDREIQAEYHFEMKSEEDLSSICTVVVQLADANDNAPVFDGDEEDVVKIRVSEHTNKGSVVGRLLARDQDSEENGRIRYKMLAGDDHSMVRLNSDSGTVYFDHWDDDAIFFAQNENFGALKSISKELVFLAQDGGIPTRATPQIATLELDTSEWSGILPAFPFSVVRRFVAENTPIGQKLFRIRAFSRIGGKETRVGWKYSLSSNVSESVRQINQKPLLPFSINESTADIYLQQHLDFETGPNHMEVVINVQDEQGRHASVPLQVFVYGVDEFPPVFSKTSYTFQIPPNCQPGQKIGSVAATDLDVGLGSQIFYFKEDEKESRAENDNSYRTNHRLSDLVRLDRDTGEIILKRKLPDSKVAESKSKTRLAKAVVYLEIGKQPSLIGWSGPGSPPDFSSLSPLTFVLIVLFIAILALLAFFLMRIFRQATSPRNTVYGRQGKSRANKMNKQVYSVSNSARSSLKPAVMADVNRLSPSPTFERGQEQCQKQQQSLGLPPPPPPSVSPSTLSNKEEKYFSQPYPPSRSSSNPASSSSSCANSDADPNHYHISNVCKIQNQRESRSKSQPDSGIISDPDGEAISVTSATMYDYALSVTNGDAPVPQIMNSTSNNSISSFKPTPTARVISVEFGPVALTCTSSFRQTPPTEENRRLGPISGPITYSGGRIPDVLAGADSHHYANLTHNQSINTPQLRLASERQQCIYEQPRSSSFKPMN</sequence>
<dbReference type="GO" id="GO:0005886">
    <property type="term" value="C:plasma membrane"/>
    <property type="evidence" value="ECO:0007669"/>
    <property type="project" value="InterPro"/>
</dbReference>
<dbReference type="PROSITE" id="PS50268">
    <property type="entry name" value="CADHERIN_2"/>
    <property type="match status" value="16"/>
</dbReference>
<dbReference type="Pfam" id="PF00028">
    <property type="entry name" value="Cadherin"/>
    <property type="match status" value="7"/>
</dbReference>
<dbReference type="Proteomes" id="UP001201812">
    <property type="component" value="Unassembled WGS sequence"/>
</dbReference>
<gene>
    <name evidence="15" type="ORF">DdX_14449</name>
</gene>
<dbReference type="EMBL" id="JAKKPZ010000072">
    <property type="protein sequence ID" value="KAI1704087.1"/>
    <property type="molecule type" value="Genomic_DNA"/>
</dbReference>
<comment type="subcellular location">
    <subcellularLocation>
        <location evidence="1">Membrane</location>
        <topology evidence="1">Single-pass membrane protein</topology>
    </subcellularLocation>
</comment>
<dbReference type="FunFam" id="2.60.40.60:FF:000116">
    <property type="entry name" value="Dachsous cadherin-related 2"/>
    <property type="match status" value="1"/>
</dbReference>
<evidence type="ECO:0000256" key="8">
    <source>
        <dbReference type="ARBA" id="ARBA00023136"/>
    </source>
</evidence>
<evidence type="ECO:0000256" key="9">
    <source>
        <dbReference type="ARBA" id="ARBA00023157"/>
    </source>
</evidence>
<name>A0AAD4R1N2_9BILA</name>
<feature type="domain" description="Cadherin" evidence="14">
    <location>
        <begin position="1125"/>
        <end position="1223"/>
    </location>
</feature>
<evidence type="ECO:0000256" key="3">
    <source>
        <dbReference type="ARBA" id="ARBA00022692"/>
    </source>
</evidence>
<dbReference type="InterPro" id="IPR050971">
    <property type="entry name" value="Cadherin-domain_protein"/>
</dbReference>
<feature type="domain" description="Cadherin" evidence="14">
    <location>
        <begin position="2000"/>
        <end position="2107"/>
    </location>
</feature>
<feature type="domain" description="Cadherin" evidence="14">
    <location>
        <begin position="885"/>
        <end position="995"/>
    </location>
</feature>
<feature type="domain" description="Cadherin" evidence="14">
    <location>
        <begin position="1760"/>
        <end position="1869"/>
    </location>
</feature>
<feature type="domain" description="Cadherin" evidence="14">
    <location>
        <begin position="147"/>
        <end position="253"/>
    </location>
</feature>
<dbReference type="CDD" id="cd11304">
    <property type="entry name" value="Cadherin_repeat"/>
    <property type="match status" value="17"/>
</dbReference>
<comment type="caution">
    <text evidence="15">The sequence shown here is derived from an EMBL/GenBank/DDBJ whole genome shotgun (WGS) entry which is preliminary data.</text>
</comment>
<dbReference type="SMART" id="SM00112">
    <property type="entry name" value="CA"/>
    <property type="match status" value="15"/>
</dbReference>
<evidence type="ECO:0000259" key="14">
    <source>
        <dbReference type="PROSITE" id="PS50268"/>
    </source>
</evidence>
<dbReference type="PROSITE" id="PS00232">
    <property type="entry name" value="CADHERIN_1"/>
    <property type="match status" value="6"/>
</dbReference>
<dbReference type="GO" id="GO:0007411">
    <property type="term" value="P:axon guidance"/>
    <property type="evidence" value="ECO:0007669"/>
    <property type="project" value="UniProtKB-ARBA"/>
</dbReference>
<feature type="domain" description="Cadherin" evidence="14">
    <location>
        <begin position="1873"/>
        <end position="1991"/>
    </location>
</feature>
<dbReference type="SUPFAM" id="SSF49313">
    <property type="entry name" value="Cadherin-like"/>
    <property type="match status" value="18"/>
</dbReference>
<dbReference type="GO" id="GO:0048589">
    <property type="term" value="P:developmental growth"/>
    <property type="evidence" value="ECO:0007669"/>
    <property type="project" value="UniProtKB-ARBA"/>
</dbReference>
<feature type="region of interest" description="Disordered" evidence="12">
    <location>
        <begin position="2468"/>
        <end position="2487"/>
    </location>
</feature>
<feature type="region of interest" description="Disordered" evidence="12">
    <location>
        <begin position="2302"/>
        <end position="2372"/>
    </location>
</feature>
<keyword evidence="10" id="KW-0325">Glycoprotein</keyword>
<dbReference type="InterPro" id="IPR015919">
    <property type="entry name" value="Cadherin-like_sf"/>
</dbReference>
<keyword evidence="5 11" id="KW-0106">Calcium</keyword>
<dbReference type="GO" id="GO:0005911">
    <property type="term" value="C:cell-cell junction"/>
    <property type="evidence" value="ECO:0007669"/>
    <property type="project" value="TreeGrafter"/>
</dbReference>
<feature type="compositionally biased region" description="Low complexity" evidence="12">
    <location>
        <begin position="2314"/>
        <end position="2324"/>
    </location>
</feature>
<dbReference type="PANTHER" id="PTHR24025">
    <property type="entry name" value="DESMOGLEIN FAMILY MEMBER"/>
    <property type="match status" value="1"/>
</dbReference>
<dbReference type="FunFam" id="2.60.40.60:FF:000039">
    <property type="entry name" value="FAT atypical cadherin 3"/>
    <property type="match status" value="1"/>
</dbReference>
<evidence type="ECO:0000256" key="6">
    <source>
        <dbReference type="ARBA" id="ARBA00022889"/>
    </source>
</evidence>
<keyword evidence="2" id="KW-0245">EGF-like domain</keyword>
<feature type="domain" description="Cadherin" evidence="14">
    <location>
        <begin position="1654"/>
        <end position="1759"/>
    </location>
</feature>
<dbReference type="PRINTS" id="PR00205">
    <property type="entry name" value="CADHERIN"/>
</dbReference>
<evidence type="ECO:0000256" key="7">
    <source>
        <dbReference type="ARBA" id="ARBA00022989"/>
    </source>
</evidence>
<keyword evidence="8 13" id="KW-0472">Membrane</keyword>
<evidence type="ECO:0000256" key="11">
    <source>
        <dbReference type="PROSITE-ProRule" id="PRU00043"/>
    </source>
</evidence>
<dbReference type="GO" id="GO:0007156">
    <property type="term" value="P:homophilic cell adhesion via plasma membrane adhesion molecules"/>
    <property type="evidence" value="ECO:0007669"/>
    <property type="project" value="InterPro"/>
</dbReference>
<evidence type="ECO:0000256" key="12">
    <source>
        <dbReference type="SAM" id="MobiDB-lite"/>
    </source>
</evidence>